<dbReference type="EMBL" id="KV423940">
    <property type="protein sequence ID" value="KZT59486.1"/>
    <property type="molecule type" value="Genomic_DNA"/>
</dbReference>
<dbReference type="GO" id="GO:0006673">
    <property type="term" value="P:inositol phosphoceramide metabolic process"/>
    <property type="evidence" value="ECO:0007669"/>
    <property type="project" value="InterPro"/>
</dbReference>
<feature type="transmembrane region" description="Helical" evidence="2">
    <location>
        <begin position="82"/>
        <end position="105"/>
    </location>
</feature>
<dbReference type="FunCoup" id="A0A165HMP7">
    <property type="interactions" value="28"/>
</dbReference>
<dbReference type="InParanoid" id="A0A165HMP7"/>
<gene>
    <name evidence="3" type="ORF">CALCODRAFT_450131</name>
</gene>
<feature type="transmembrane region" description="Helical" evidence="2">
    <location>
        <begin position="156"/>
        <end position="179"/>
    </location>
</feature>
<sequence>MRRPSRPVWPLTNFVGMDLKTGVTVILLFSLLNKVAGVYGLITIVTGGSIAQFSMYFYSIVVLVAIWWIGLRIVLAEHPKYTFYIAYAFLLDHAISTIWLAYFALEWWVYTPHDGQRVANSPAQEALIKSVQGHNMSDEERAVAAQTIWDNEKGTAGAVVAISWLVKWYFIAVVFSYALRLRSGNYHSLPSSNVPLSALPHPDPDTGLLSEEEDEEMALRQIRSPDSAREPGTATSMGSFRSAPLRMNGNGAGNGSPYSASPGRARFDRSDVLWEREGDEEDGP</sequence>
<feature type="transmembrane region" description="Helical" evidence="2">
    <location>
        <begin position="56"/>
        <end position="75"/>
    </location>
</feature>
<feature type="compositionally biased region" description="Basic and acidic residues" evidence="1">
    <location>
        <begin position="265"/>
        <end position="276"/>
    </location>
</feature>
<keyword evidence="2" id="KW-0472">Membrane</keyword>
<feature type="region of interest" description="Disordered" evidence="1">
    <location>
        <begin position="193"/>
        <end position="284"/>
    </location>
</feature>
<dbReference type="GO" id="GO:0070916">
    <property type="term" value="C:inositol phosphoceramide synthase complex"/>
    <property type="evidence" value="ECO:0007669"/>
    <property type="project" value="TreeGrafter"/>
</dbReference>
<proteinExistence type="predicted"/>
<keyword evidence="2" id="KW-0812">Transmembrane</keyword>
<evidence type="ECO:0000313" key="4">
    <source>
        <dbReference type="Proteomes" id="UP000076842"/>
    </source>
</evidence>
<dbReference type="Pfam" id="PF08552">
    <property type="entry name" value="Kei1"/>
    <property type="match status" value="1"/>
</dbReference>
<dbReference type="InterPro" id="IPR013862">
    <property type="entry name" value="Kei1"/>
</dbReference>
<accession>A0A165HMP7</accession>
<dbReference type="PANTHER" id="PTHR28077:SF1">
    <property type="entry name" value="INOSITOL PHOSPHORYLCERAMIDE SYNTHASE REGULATORY SUBUNIT KEI1"/>
    <property type="match status" value="1"/>
</dbReference>
<dbReference type="PANTHER" id="PTHR28077">
    <property type="entry name" value="INOSITOL PHOSPHORYLCERAMIDE SYNTHASE REGULATORY SUBUNIT KEI1"/>
    <property type="match status" value="1"/>
</dbReference>
<evidence type="ECO:0000256" key="1">
    <source>
        <dbReference type="SAM" id="MobiDB-lite"/>
    </source>
</evidence>
<evidence type="ECO:0000313" key="3">
    <source>
        <dbReference type="EMBL" id="KZT59486.1"/>
    </source>
</evidence>
<reference evidence="3 4" key="1">
    <citation type="journal article" date="2016" name="Mol. Biol. Evol.">
        <title>Comparative Genomics of Early-Diverging Mushroom-Forming Fungi Provides Insights into the Origins of Lignocellulose Decay Capabilities.</title>
        <authorList>
            <person name="Nagy L.G."/>
            <person name="Riley R."/>
            <person name="Tritt A."/>
            <person name="Adam C."/>
            <person name="Daum C."/>
            <person name="Floudas D."/>
            <person name="Sun H."/>
            <person name="Yadav J.S."/>
            <person name="Pangilinan J."/>
            <person name="Larsson K.H."/>
            <person name="Matsuura K."/>
            <person name="Barry K."/>
            <person name="Labutti K."/>
            <person name="Kuo R."/>
            <person name="Ohm R.A."/>
            <person name="Bhattacharya S.S."/>
            <person name="Shirouzu T."/>
            <person name="Yoshinaga Y."/>
            <person name="Martin F.M."/>
            <person name="Grigoriev I.V."/>
            <person name="Hibbett D.S."/>
        </authorList>
    </citation>
    <scope>NUCLEOTIDE SEQUENCE [LARGE SCALE GENOMIC DNA]</scope>
    <source>
        <strain evidence="3 4">HHB12733</strain>
    </source>
</reference>
<organism evidence="3 4">
    <name type="scientific">Calocera cornea HHB12733</name>
    <dbReference type="NCBI Taxonomy" id="1353952"/>
    <lineage>
        <taxon>Eukaryota</taxon>
        <taxon>Fungi</taxon>
        <taxon>Dikarya</taxon>
        <taxon>Basidiomycota</taxon>
        <taxon>Agaricomycotina</taxon>
        <taxon>Dacrymycetes</taxon>
        <taxon>Dacrymycetales</taxon>
        <taxon>Dacrymycetaceae</taxon>
        <taxon>Calocera</taxon>
    </lineage>
</organism>
<protein>
    <submittedName>
        <fullName evidence="3">DUF1753-domain-containing protein</fullName>
    </submittedName>
</protein>
<dbReference type="GO" id="GO:0070917">
    <property type="term" value="F:inositol phosphoceramide synthase regulator activity"/>
    <property type="evidence" value="ECO:0007669"/>
    <property type="project" value="InterPro"/>
</dbReference>
<dbReference type="GO" id="GO:0000139">
    <property type="term" value="C:Golgi membrane"/>
    <property type="evidence" value="ECO:0007669"/>
    <property type="project" value="TreeGrafter"/>
</dbReference>
<evidence type="ECO:0000256" key="2">
    <source>
        <dbReference type="SAM" id="Phobius"/>
    </source>
</evidence>
<dbReference type="AlphaFoldDB" id="A0A165HMP7"/>
<dbReference type="OrthoDB" id="3338076at2759"/>
<keyword evidence="4" id="KW-1185">Reference proteome</keyword>
<keyword evidence="2" id="KW-1133">Transmembrane helix</keyword>
<dbReference type="STRING" id="1353952.A0A165HMP7"/>
<name>A0A165HMP7_9BASI</name>
<dbReference type="Proteomes" id="UP000076842">
    <property type="component" value="Unassembled WGS sequence"/>
</dbReference>